<name>A0AAD7Q3T0_QUISA</name>
<keyword evidence="2" id="KW-1185">Reference proteome</keyword>
<evidence type="ECO:0000313" key="1">
    <source>
        <dbReference type="EMBL" id="KAJ7974131.1"/>
    </source>
</evidence>
<protein>
    <submittedName>
        <fullName evidence="1">DUF21 domain-containing protein</fullName>
    </submittedName>
</protein>
<dbReference type="PANTHER" id="PTHR12064:SF72">
    <property type="entry name" value="CBS DOMAIN PROTEIN"/>
    <property type="match status" value="1"/>
</dbReference>
<dbReference type="SUPFAM" id="SSF54631">
    <property type="entry name" value="CBS-domain pair"/>
    <property type="match status" value="1"/>
</dbReference>
<dbReference type="KEGG" id="qsa:O6P43_004252"/>
<gene>
    <name evidence="1" type="ORF">O6P43_004252</name>
</gene>
<dbReference type="EMBL" id="JARAOO010000003">
    <property type="protein sequence ID" value="KAJ7974131.1"/>
    <property type="molecule type" value="Genomic_DNA"/>
</dbReference>
<dbReference type="GO" id="GO:0010960">
    <property type="term" value="P:magnesium ion homeostasis"/>
    <property type="evidence" value="ECO:0007669"/>
    <property type="project" value="InterPro"/>
</dbReference>
<comment type="caution">
    <text evidence="1">The sequence shown here is derived from an EMBL/GenBank/DDBJ whole genome shotgun (WGS) entry which is preliminary data.</text>
</comment>
<dbReference type="AlphaFoldDB" id="A0AAD7Q3T0"/>
<reference evidence="1" key="1">
    <citation type="journal article" date="2023" name="Science">
        <title>Elucidation of the pathway for biosynthesis of saponin adjuvants from the soapbark tree.</title>
        <authorList>
            <person name="Reed J."/>
            <person name="Orme A."/>
            <person name="El-Demerdash A."/>
            <person name="Owen C."/>
            <person name="Martin L.B.B."/>
            <person name="Misra R.C."/>
            <person name="Kikuchi S."/>
            <person name="Rejzek M."/>
            <person name="Martin A.C."/>
            <person name="Harkess A."/>
            <person name="Leebens-Mack J."/>
            <person name="Louveau T."/>
            <person name="Stephenson M.J."/>
            <person name="Osbourn A."/>
        </authorList>
    </citation>
    <scope>NUCLEOTIDE SEQUENCE</scope>
    <source>
        <strain evidence="1">S10</strain>
    </source>
</reference>
<dbReference type="Gene3D" id="3.10.580.10">
    <property type="entry name" value="CBS-domain"/>
    <property type="match status" value="1"/>
</dbReference>
<dbReference type="GO" id="GO:0005737">
    <property type="term" value="C:cytoplasm"/>
    <property type="evidence" value="ECO:0007669"/>
    <property type="project" value="TreeGrafter"/>
</dbReference>
<accession>A0AAD7Q3T0</accession>
<sequence>MQGYEGITSGLALGLLSFSQVDLEVLVKAGQLQIQKNAAKIVSIVKKEHLLLCTLLIAKSLAMEGCPFFAEIIPQASCSRYGLTVGAKMSAFVRFLLLVFFPISYPISKVNLHANEAGKGGQLSHHETTIIAGALDLTQKTAKDAITPLTENFSLDINSKLDSQTMGLIMNKGHSRIPIYSRKQTNVIGLILVKNLIFCRPEDETPIKDMTIRRVPSISVMLFFLLNVTVYASDGVCEDWPLYDILNEFQKGRSHMAVVVKSKKDIANAATNAVGRPPRRDGDYLSISTDASNMYSVETAYYSATLKITIEREEEMDGRYRRRKQPNENTSFDDFECLPGNFDEEVIGIITLEDVMEEMLQEDILISMSMSTTRSELIRSTQDKHR</sequence>
<evidence type="ECO:0000313" key="2">
    <source>
        <dbReference type="Proteomes" id="UP001163823"/>
    </source>
</evidence>
<organism evidence="1 2">
    <name type="scientific">Quillaja saponaria</name>
    <name type="common">Soap bark tree</name>
    <dbReference type="NCBI Taxonomy" id="32244"/>
    <lineage>
        <taxon>Eukaryota</taxon>
        <taxon>Viridiplantae</taxon>
        <taxon>Streptophyta</taxon>
        <taxon>Embryophyta</taxon>
        <taxon>Tracheophyta</taxon>
        <taxon>Spermatophyta</taxon>
        <taxon>Magnoliopsida</taxon>
        <taxon>eudicotyledons</taxon>
        <taxon>Gunneridae</taxon>
        <taxon>Pentapetalae</taxon>
        <taxon>rosids</taxon>
        <taxon>fabids</taxon>
        <taxon>Fabales</taxon>
        <taxon>Quillajaceae</taxon>
        <taxon>Quillaja</taxon>
    </lineage>
</organism>
<dbReference type="GO" id="GO:0030026">
    <property type="term" value="P:intracellular manganese ion homeostasis"/>
    <property type="evidence" value="ECO:0007669"/>
    <property type="project" value="TreeGrafter"/>
</dbReference>
<dbReference type="Proteomes" id="UP001163823">
    <property type="component" value="Chromosome 3"/>
</dbReference>
<dbReference type="InterPro" id="IPR046342">
    <property type="entry name" value="CBS_dom_sf"/>
</dbReference>
<dbReference type="PANTHER" id="PTHR12064">
    <property type="entry name" value="METAL TRANSPORTER CNNM"/>
    <property type="match status" value="1"/>
</dbReference>
<proteinExistence type="predicted"/>
<dbReference type="InterPro" id="IPR045095">
    <property type="entry name" value="ACDP"/>
</dbReference>